<keyword evidence="11" id="KW-0238">DNA-binding</keyword>
<dbReference type="OrthoDB" id="8749569at2759"/>
<feature type="compositionally biased region" description="Basic and acidic residues" evidence="21">
    <location>
        <begin position="695"/>
        <end position="710"/>
    </location>
</feature>
<dbReference type="GO" id="GO:0009966">
    <property type="term" value="P:regulation of signal transduction"/>
    <property type="evidence" value="ECO:0007669"/>
    <property type="project" value="UniProtKB-ARBA"/>
</dbReference>
<evidence type="ECO:0000256" key="13">
    <source>
        <dbReference type="ARBA" id="ARBA00023242"/>
    </source>
</evidence>
<evidence type="ECO:0000256" key="6">
    <source>
        <dbReference type="ARBA" id="ARBA00022737"/>
    </source>
</evidence>
<evidence type="ECO:0000256" key="2">
    <source>
        <dbReference type="ARBA" id="ARBA00022473"/>
    </source>
</evidence>
<keyword evidence="9" id="KW-0832">Ubl conjugation</keyword>
<gene>
    <name evidence="24" type="primary">sall4</name>
</gene>
<dbReference type="GO" id="GO:0000792">
    <property type="term" value="C:heterochromatin"/>
    <property type="evidence" value="ECO:0007669"/>
    <property type="project" value="UniProtKB-ARBA"/>
</dbReference>
<keyword evidence="7 20" id="KW-0863">Zinc-finger</keyword>
<dbReference type="InterPro" id="IPR036236">
    <property type="entry name" value="Znf_C2H2_sf"/>
</dbReference>
<dbReference type="GO" id="GO:0005654">
    <property type="term" value="C:nucleoplasm"/>
    <property type="evidence" value="ECO:0007669"/>
    <property type="project" value="UniProtKB-ARBA"/>
</dbReference>
<protein>
    <recommendedName>
        <fullName evidence="19">Homeotic protein spalt-major</fullName>
    </recommendedName>
    <alternativeName>
        <fullName evidence="18">Sal-like protein 1</fullName>
    </alternativeName>
</protein>
<evidence type="ECO:0000256" key="11">
    <source>
        <dbReference type="ARBA" id="ARBA00023125"/>
    </source>
</evidence>
<feature type="domain" description="C2H2-type" evidence="22">
    <location>
        <begin position="630"/>
        <end position="657"/>
    </location>
</feature>
<feature type="domain" description="C2H2-type" evidence="22">
    <location>
        <begin position="598"/>
        <end position="625"/>
    </location>
</feature>
<dbReference type="PANTHER" id="PTHR23233">
    <property type="entry name" value="SAL-LIKE PROTEIN"/>
    <property type="match status" value="1"/>
</dbReference>
<evidence type="ECO:0000256" key="21">
    <source>
        <dbReference type="SAM" id="MobiDB-lite"/>
    </source>
</evidence>
<keyword evidence="12" id="KW-0804">Transcription</keyword>
<evidence type="ECO:0000256" key="3">
    <source>
        <dbReference type="ARBA" id="ARBA00022491"/>
    </source>
</evidence>
<feature type="region of interest" description="Disordered" evidence="21">
    <location>
        <begin position="680"/>
        <end position="721"/>
    </location>
</feature>
<dbReference type="FunFam" id="3.30.160.60:FF:000079">
    <property type="entry name" value="Spalt-like transcription factor 3"/>
    <property type="match status" value="1"/>
</dbReference>
<dbReference type="CDD" id="cd20908">
    <property type="entry name" value="SUF4-like"/>
    <property type="match status" value="1"/>
</dbReference>
<feature type="domain" description="C2H2-type" evidence="22">
    <location>
        <begin position="406"/>
        <end position="433"/>
    </location>
</feature>
<dbReference type="GO" id="GO:0003337">
    <property type="term" value="P:mesenchymal to epithelial transition involved in metanephros morphogenesis"/>
    <property type="evidence" value="ECO:0007669"/>
    <property type="project" value="UniProtKB-ARBA"/>
</dbReference>
<dbReference type="GeneID" id="114859192"/>
<feature type="domain" description="C2H2-type" evidence="22">
    <location>
        <begin position="899"/>
        <end position="926"/>
    </location>
</feature>
<keyword evidence="3" id="KW-0678">Repressor</keyword>
<dbReference type="Proteomes" id="UP000515150">
    <property type="component" value="Chromosome 7"/>
</dbReference>
<dbReference type="GO" id="GO:0000978">
    <property type="term" value="F:RNA polymerase II cis-regulatory region sequence-specific DNA binding"/>
    <property type="evidence" value="ECO:0007669"/>
    <property type="project" value="TreeGrafter"/>
</dbReference>
<dbReference type="CTD" id="57167"/>
<evidence type="ECO:0000256" key="14">
    <source>
        <dbReference type="ARBA" id="ARBA00038474"/>
    </source>
</evidence>
<dbReference type="PROSITE" id="PS50157">
    <property type="entry name" value="ZINC_FINGER_C2H2_2"/>
    <property type="match status" value="7"/>
</dbReference>
<feature type="region of interest" description="Disordered" evidence="21">
    <location>
        <begin position="118"/>
        <end position="163"/>
    </location>
</feature>
<accession>A0A6P7N0M1</accession>
<organism evidence="23 24">
    <name type="scientific">Betta splendens</name>
    <name type="common">Siamese fighting fish</name>
    <dbReference type="NCBI Taxonomy" id="158456"/>
    <lineage>
        <taxon>Eukaryota</taxon>
        <taxon>Metazoa</taxon>
        <taxon>Chordata</taxon>
        <taxon>Craniata</taxon>
        <taxon>Vertebrata</taxon>
        <taxon>Euteleostomi</taxon>
        <taxon>Actinopterygii</taxon>
        <taxon>Neopterygii</taxon>
        <taxon>Teleostei</taxon>
        <taxon>Neoteleostei</taxon>
        <taxon>Acanthomorphata</taxon>
        <taxon>Anabantaria</taxon>
        <taxon>Anabantiformes</taxon>
        <taxon>Anabantoidei</taxon>
        <taxon>Osphronemidae</taxon>
        <taxon>Betta</taxon>
    </lineage>
</organism>
<evidence type="ECO:0000256" key="4">
    <source>
        <dbReference type="ARBA" id="ARBA00022499"/>
    </source>
</evidence>
<feature type="region of interest" description="Disordered" evidence="21">
    <location>
        <begin position="34"/>
        <end position="72"/>
    </location>
</feature>
<evidence type="ECO:0000259" key="22">
    <source>
        <dbReference type="PROSITE" id="PS50157"/>
    </source>
</evidence>
<evidence type="ECO:0000256" key="8">
    <source>
        <dbReference type="ARBA" id="ARBA00022833"/>
    </source>
</evidence>
<dbReference type="FunFam" id="3.30.160.60:FF:000302">
    <property type="entry name" value="Spalt-like transcription factor 1"/>
    <property type="match status" value="1"/>
</dbReference>
<evidence type="ECO:0000256" key="19">
    <source>
        <dbReference type="ARBA" id="ARBA00071947"/>
    </source>
</evidence>
<keyword evidence="6" id="KW-0677">Repeat</keyword>
<comment type="function">
    <text evidence="15">Transcriptional repressor involved in organogenesis. Plays an essential role in ureteric bud invasion during kidney development.</text>
</comment>
<dbReference type="GO" id="GO:0000981">
    <property type="term" value="F:DNA-binding transcription factor activity, RNA polymerase II-specific"/>
    <property type="evidence" value="ECO:0007669"/>
    <property type="project" value="TreeGrafter"/>
</dbReference>
<dbReference type="GO" id="GO:0007507">
    <property type="term" value="P:heart development"/>
    <property type="evidence" value="ECO:0007669"/>
    <property type="project" value="UniProtKB-ARBA"/>
</dbReference>
<comment type="subcellular location">
    <subcellularLocation>
        <location evidence="1">Nucleus</location>
    </subcellularLocation>
</comment>
<dbReference type="SMART" id="SM00355">
    <property type="entry name" value="ZnF_C2H2"/>
    <property type="match status" value="8"/>
</dbReference>
<dbReference type="InterPro" id="IPR051565">
    <property type="entry name" value="Sal_C2H2-zinc-finger"/>
</dbReference>
<dbReference type="FunFam" id="3.30.160.60:FF:000291">
    <property type="entry name" value="Spalt-like transcription factor 4"/>
    <property type="match status" value="1"/>
</dbReference>
<keyword evidence="13" id="KW-0539">Nucleus</keyword>
<dbReference type="AlphaFoldDB" id="A0A6P7N0M1"/>
<keyword evidence="5" id="KW-0479">Metal-binding</keyword>
<feature type="compositionally biased region" description="Polar residues" evidence="21">
    <location>
        <begin position="759"/>
        <end position="786"/>
    </location>
</feature>
<feature type="domain" description="C2H2-type" evidence="22">
    <location>
        <begin position="927"/>
        <end position="954"/>
    </location>
</feature>
<evidence type="ECO:0000256" key="7">
    <source>
        <dbReference type="ARBA" id="ARBA00022771"/>
    </source>
</evidence>
<keyword evidence="8" id="KW-0862">Zinc</keyword>
<dbReference type="FunFam" id="3.30.160.60:FF:000260">
    <property type="entry name" value="Spalt-like transcription factor 1"/>
    <property type="match status" value="1"/>
</dbReference>
<keyword evidence="4" id="KW-1017">Isopeptide bond</keyword>
<dbReference type="PANTHER" id="PTHR23233:SF19">
    <property type="entry name" value="SAL-LIKE PROTEIN 4"/>
    <property type="match status" value="1"/>
</dbReference>
<dbReference type="PROSITE" id="PS00028">
    <property type="entry name" value="ZINC_FINGER_C2H2_1"/>
    <property type="match status" value="7"/>
</dbReference>
<evidence type="ECO:0000256" key="15">
    <source>
        <dbReference type="ARBA" id="ARBA00053244"/>
    </source>
</evidence>
<comment type="subunit">
    <text evidence="17">May associate with NuRD histone deacetylase complex (HDAC). Interacts with components of HDAC complex including HDAC1, HDAC2, RBBP4, RBPP7, MTA1 and MTA2. Interacts with CCNQ. Interacts with NSD2 (via PHD-type zinc fingers 1, 2 and 3).</text>
</comment>
<dbReference type="InParanoid" id="A0A6P7N0M1"/>
<dbReference type="Gene3D" id="3.30.160.60">
    <property type="entry name" value="Classic Zinc Finger"/>
    <property type="match status" value="6"/>
</dbReference>
<name>A0A6P7N0M1_BETSP</name>
<evidence type="ECO:0000256" key="10">
    <source>
        <dbReference type="ARBA" id="ARBA00023015"/>
    </source>
</evidence>
<dbReference type="KEGG" id="bspl:114859192"/>
<feature type="compositionally biased region" description="Polar residues" evidence="21">
    <location>
        <begin position="806"/>
        <end position="818"/>
    </location>
</feature>
<evidence type="ECO:0000256" key="18">
    <source>
        <dbReference type="ARBA" id="ARBA00069282"/>
    </source>
</evidence>
<dbReference type="Pfam" id="PF00096">
    <property type="entry name" value="zf-C2H2"/>
    <property type="match status" value="6"/>
</dbReference>
<dbReference type="FunFam" id="3.30.160.60:FF:000215">
    <property type="entry name" value="Spalt-like transcription factor 3"/>
    <property type="match status" value="1"/>
</dbReference>
<dbReference type="GO" id="GO:0000122">
    <property type="term" value="P:negative regulation of transcription by RNA polymerase II"/>
    <property type="evidence" value="ECO:0007669"/>
    <property type="project" value="UniProtKB-ARBA"/>
</dbReference>
<evidence type="ECO:0000313" key="24">
    <source>
        <dbReference type="RefSeq" id="XP_029012971.1"/>
    </source>
</evidence>
<dbReference type="GO" id="GO:0045944">
    <property type="term" value="P:positive regulation of transcription by RNA polymerase II"/>
    <property type="evidence" value="ECO:0007669"/>
    <property type="project" value="UniProtKB-ARBA"/>
</dbReference>
<dbReference type="InterPro" id="IPR013087">
    <property type="entry name" value="Znf_C2H2_type"/>
</dbReference>
<dbReference type="FunFam" id="3.30.160.60:FF:000025">
    <property type="entry name" value="Spalt-like transcription factor 1"/>
    <property type="match status" value="1"/>
</dbReference>
<evidence type="ECO:0000256" key="16">
    <source>
        <dbReference type="ARBA" id="ARBA00056983"/>
    </source>
</evidence>
<dbReference type="GO" id="GO:0035295">
    <property type="term" value="P:tube development"/>
    <property type="evidence" value="ECO:0007669"/>
    <property type="project" value="UniProtKB-ARBA"/>
</dbReference>
<sequence>MRISTRGGNFPSLRICRGRGRENCLEALAPDGCSMSRRKQSKPQHINSDEPGSLGNGILQDDPAETTGSEAKKLRVDDTKVCSKCCAEFFDEADFFEHERNCTKSEQVVIMKDLDGNELPEEYSQGSPDGLTIDHDDQSSSHSQSNVHADHMERPEEDDSGQLVEMSSNPEMTLHPTPKLQNSNVTLGPMADTKVAVSQHASESASVTSPQEVLQAIPMILEQLVFLQQQQLQQIQLTEQIRIQVAMMTPQSLQSSPGAAMDPLKALGAHLSQQLSAAAALIGKRTNQSLSVEALKQGKLPLVTSIPASGELASVNSKTDIVKGIPDLASRLPALLPQSTGVIGFNGIAAGIESSKKVKTKILNLPPESKNCDLLYKHKCKYCGKTFGNDSALQIHLRSHTGERPFKCNICGNRFTTKGNLKVHFQRHKDKYPNISMNPHPVPEHLDSIPTTSGIPFGMSIPMEESNMTEFKPVGLGPGAGFHHSPIPGFKATYGGDPFSQRPSTSDGSPTISSVFSQEMGLEQNQQDAKELLGTLHHMNGTAILGEQSSGTAKLQQMVDGLEKRTSDPNECVICHRVLSCQSSLKMHYRTHTGERPYKCKICGRAFSTKGNLKAHYGVHRANTALKMQHSCPICQKKFTNAVVLQQHIRMHMGGQIPNTPISENQFEAVEQSVPEDKHHIDTNGFEESMEDNETELKSEKLNESNEELQKNSTPPVVSSLDVLKNLTSSLTIKRENSTTSESEGASKESLPAPKDQDYQNGCSPTVSDSTMSFQSSSPVNISGKSSEVADEFVSGGSKECDSGAQDGTESSGALDLTASSSFTPKAIKEEPGIPFTNGDYVPSNIPFMRIPSSLANLEMKIPPETPLGPAGLFSSHLPQGTVLSSSLSSAPRRSTKQHVCTVCSKTFSSASALQIHERTHTGEKPYACNICGRAFTTKGNLKVHIGTHMWNNTSRRGQRLSLENPMAVMAMNSDAKMLPEILQAPKELAAPQMNFDPSLWNQYFSGGLTMKTNEISVIQGGGIPLPGSPASGPLIGSTGGLMKIDGSHSGLPATMAEMDKNGSVSVPKSHFPHFMEEGKIAVN</sequence>
<keyword evidence="23" id="KW-1185">Reference proteome</keyword>
<keyword evidence="10" id="KW-0805">Transcription regulation</keyword>
<evidence type="ECO:0000256" key="17">
    <source>
        <dbReference type="ARBA" id="ARBA00062861"/>
    </source>
</evidence>
<feature type="domain" description="C2H2-type" evidence="22">
    <location>
        <begin position="378"/>
        <end position="405"/>
    </location>
</feature>
<evidence type="ECO:0000313" key="23">
    <source>
        <dbReference type="Proteomes" id="UP000515150"/>
    </source>
</evidence>
<comment type="similarity">
    <text evidence="14">Belongs to the sal C2H2-type zinc-finger protein family.</text>
</comment>
<dbReference type="GO" id="GO:0008270">
    <property type="term" value="F:zinc ion binding"/>
    <property type="evidence" value="ECO:0007669"/>
    <property type="project" value="UniProtKB-KW"/>
</dbReference>
<feature type="region of interest" description="Disordered" evidence="21">
    <location>
        <begin position="733"/>
        <end position="818"/>
    </location>
</feature>
<evidence type="ECO:0000256" key="20">
    <source>
        <dbReference type="PROSITE-ProRule" id="PRU00042"/>
    </source>
</evidence>
<proteinExistence type="inferred from homology"/>
<dbReference type="RefSeq" id="XP_029012971.1">
    <property type="nucleotide sequence ID" value="XM_029157138.3"/>
</dbReference>
<dbReference type="GO" id="GO:0021772">
    <property type="term" value="P:olfactory bulb development"/>
    <property type="evidence" value="ECO:0007669"/>
    <property type="project" value="UniProtKB-ARBA"/>
</dbReference>
<feature type="compositionally biased region" description="Polar residues" evidence="21">
    <location>
        <begin position="733"/>
        <end position="744"/>
    </location>
</feature>
<comment type="function">
    <text evidence="16">Required for the establishment of the posterior-most head and the anterior-most tail segments of the embryo. Probably function as a transcriptional regulator. Could repress the transcription of the tsh gene.</text>
</comment>
<keyword evidence="2" id="KW-0217">Developmental protein</keyword>
<reference evidence="24" key="1">
    <citation type="submission" date="2025-08" db="UniProtKB">
        <authorList>
            <consortium name="RefSeq"/>
        </authorList>
    </citation>
    <scope>IDENTIFICATION</scope>
</reference>
<evidence type="ECO:0000256" key="1">
    <source>
        <dbReference type="ARBA" id="ARBA00004123"/>
    </source>
</evidence>
<evidence type="ECO:0000256" key="12">
    <source>
        <dbReference type="ARBA" id="ARBA00023163"/>
    </source>
</evidence>
<dbReference type="SUPFAM" id="SSF57667">
    <property type="entry name" value="beta-beta-alpha zinc fingers"/>
    <property type="match status" value="4"/>
</dbReference>
<evidence type="ECO:0000256" key="5">
    <source>
        <dbReference type="ARBA" id="ARBA00022723"/>
    </source>
</evidence>
<feature type="domain" description="C2H2-type" evidence="22">
    <location>
        <begin position="570"/>
        <end position="597"/>
    </location>
</feature>
<evidence type="ECO:0000256" key="9">
    <source>
        <dbReference type="ARBA" id="ARBA00022843"/>
    </source>
</evidence>